<feature type="compositionally biased region" description="Gly residues" evidence="1">
    <location>
        <begin position="1"/>
        <end position="11"/>
    </location>
</feature>
<dbReference type="PROSITE" id="PS51257">
    <property type="entry name" value="PROKAR_LIPOPROTEIN"/>
    <property type="match status" value="1"/>
</dbReference>
<protein>
    <submittedName>
        <fullName evidence="2">Uncharacterized protein</fullName>
    </submittedName>
</protein>
<reference evidence="2 3" key="2">
    <citation type="journal article" date="2013" name="J. Biotechnol.">
        <title>Complete genome sequence of the kirromycin producer Streptomyces collinus Tu 365 consisting of a linear chromosome and two linear plasmids.</title>
        <authorList>
            <person name="Ruckert C."/>
            <person name="Szczepanowski R."/>
            <person name="Albersmeier A."/>
            <person name="Goesmann A."/>
            <person name="Iftime D."/>
            <person name="Musiol E.M."/>
            <person name="Blin K."/>
            <person name="Wohlleben W."/>
            <person name="Puhler A."/>
            <person name="Kalinowski J."/>
            <person name="Weber T."/>
        </authorList>
    </citation>
    <scope>NUCLEOTIDE SEQUENCE [LARGE SCALE GENOMIC DNA]</scope>
    <source>
        <strain evidence="3">DSM 40733 / Tue 365</strain>
    </source>
</reference>
<feature type="region of interest" description="Disordered" evidence="1">
    <location>
        <begin position="1"/>
        <end position="74"/>
    </location>
</feature>
<name>S5VKE2_STRC3</name>
<dbReference type="KEGG" id="sci:B446_10410"/>
<gene>
    <name evidence="2" type="ORF">B446_10410</name>
</gene>
<organism evidence="2 3">
    <name type="scientific">Streptomyces collinus (strain DSM 40733 / Tue 365)</name>
    <dbReference type="NCBI Taxonomy" id="1214242"/>
    <lineage>
        <taxon>Bacteria</taxon>
        <taxon>Bacillati</taxon>
        <taxon>Actinomycetota</taxon>
        <taxon>Actinomycetes</taxon>
        <taxon>Kitasatosporales</taxon>
        <taxon>Streptomycetaceae</taxon>
        <taxon>Streptomyces</taxon>
    </lineage>
</organism>
<keyword evidence="3" id="KW-1185">Reference proteome</keyword>
<dbReference type="AlphaFoldDB" id="S5VKE2"/>
<dbReference type="Proteomes" id="UP000015423">
    <property type="component" value="Chromosome"/>
</dbReference>
<feature type="compositionally biased region" description="Polar residues" evidence="1">
    <location>
        <begin position="48"/>
        <end position="74"/>
    </location>
</feature>
<reference evidence="3" key="1">
    <citation type="submission" date="2012-10" db="EMBL/GenBank/DDBJ databases">
        <title>The complete genome sequence of Streptomyces collinus Tu 365.</title>
        <authorList>
            <person name="Ruckert C."/>
            <person name="Szczepanowski R."/>
            <person name="Goesmann A."/>
            <person name="Pross E.K."/>
            <person name="Musiol E.M."/>
            <person name="Blin K."/>
            <person name="Wohlleben W."/>
            <person name="Puhler A."/>
            <person name="Weber T."/>
            <person name="Kalinowski J."/>
        </authorList>
    </citation>
    <scope>NUCLEOTIDE SEQUENCE [LARGE SCALE GENOMIC DNA]</scope>
    <source>
        <strain evidence="3">DSM 40733 / Tue 365</strain>
    </source>
</reference>
<feature type="compositionally biased region" description="Low complexity" evidence="1">
    <location>
        <begin position="30"/>
        <end position="44"/>
    </location>
</feature>
<dbReference type="EMBL" id="CP006259">
    <property type="protein sequence ID" value="AGS68905.1"/>
    <property type="molecule type" value="Genomic_DNA"/>
</dbReference>
<evidence type="ECO:0000313" key="3">
    <source>
        <dbReference type="Proteomes" id="UP000015423"/>
    </source>
</evidence>
<accession>S5VKE2</accession>
<sequence>MPCGGRTGRAGGAHTTSTGCETPSAATTGAPPSSRAQPSASVVADAATSRSSGRSVCRTSHRNAATVSASRCRS</sequence>
<evidence type="ECO:0000313" key="2">
    <source>
        <dbReference type="EMBL" id="AGS68905.1"/>
    </source>
</evidence>
<dbReference type="HOGENOM" id="CLU_2686124_0_0_11"/>
<proteinExistence type="predicted"/>
<evidence type="ECO:0000256" key="1">
    <source>
        <dbReference type="SAM" id="MobiDB-lite"/>
    </source>
</evidence>